<reference evidence="4 5" key="1">
    <citation type="journal article" date="2016" name="Mol. Biol. Evol.">
        <title>Genome-Wide Survey of Gut Fungi (Harpellales) Reveals the First Horizontally Transferred Ubiquitin Gene from a Mosquito Host.</title>
        <authorList>
            <person name="Wang Y."/>
            <person name="White M.M."/>
            <person name="Kvist S."/>
            <person name="Moncalvo J.M."/>
        </authorList>
    </citation>
    <scope>NUCLEOTIDE SEQUENCE [LARGE SCALE GENOMIC DNA]</scope>
    <source>
        <strain evidence="4 5">ALG-7-W6</strain>
    </source>
</reference>
<gene>
    <name evidence="4" type="ORF">AYI68_g3139</name>
</gene>
<dbReference type="GO" id="GO:0005694">
    <property type="term" value="C:chromosome"/>
    <property type="evidence" value="ECO:0007669"/>
    <property type="project" value="InterPro"/>
</dbReference>
<feature type="coiled-coil region" evidence="2">
    <location>
        <begin position="271"/>
        <end position="298"/>
    </location>
</feature>
<feature type="coiled-coil region" evidence="2">
    <location>
        <begin position="792"/>
        <end position="854"/>
    </location>
</feature>
<dbReference type="SUPFAM" id="SSF52540">
    <property type="entry name" value="P-loop containing nucleoside triphosphate hydrolases"/>
    <property type="match status" value="1"/>
</dbReference>
<dbReference type="InterPro" id="IPR027417">
    <property type="entry name" value="P-loop_NTPase"/>
</dbReference>
<dbReference type="InterPro" id="IPR010935">
    <property type="entry name" value="SMC_hinge"/>
</dbReference>
<keyword evidence="1 2" id="KW-0175">Coiled coil</keyword>
<sequence>MDLIYKKGQAGITKASVTIVFDNSDKKTSPPGYEECRQITLTRQIMVGGKSKYMINGHNSQEQTVSNMLQAVQLNINNPHFLIMQGKITQVLNMQPKEILSMIEEAAGTRMFEDRKEKAIKTISKKEKKIEEIQVILKEEISPKLDKLRAEKQGFLEYQKVNSEFDRLQRLVTAYEYTKAEERINASEDILNLNQRKLDSELRKAEQLKAEINNIVDSKNEITEKRKKEAKKNGDLQTNQDNMNLLGKQMVKLKTKLDIIESSYLEEINNQKEVQISIERAEKILKTAQDKYVLKNSEFEKEKSILNDRKIMIQKLDQLVQSLTTGVTSDEGKDGGFAQQLQEQSQLKIKMLDAEKAGLKPKVVIAYKEIGQLLARKKELEDKISDIKDERKISAGVSNLNLVFDDPEPNFDRHKVKGAVAQLVRLDKSSLYAAQALEVCAGGRLYNVVVDNDSTGAKLLEKGRLRKRVTIIPLNKISGYKPSINSIKAAKDLAPGKVDLALTFVGYDKEVESAMVYVFGSTLICEGRVTDFLKIFGLIYIFCFFMYLDAITAKNVTFNKAVKLKSVTLDGDVYDPSGTLQGGSRPSNSGILEKLSHLNEIRLRLSETESKIKVLSKDIEAASSTKKLFQSLSNQLDLDQHALSLVIQQIESSSSSKLEKRLIEIENETVRYVSIIEENMKIEKDSVEQSTKIHKDMQDFSKDKDGKLFEMKRELENMLLEDAKLQQKVKALQKHSQASELERDEIAAELKQYQEQKDASIEVISQLTASKQENEKLLVSSKKEFDEINKLLGNAQLQLVGFNNELHELEELHKKKLIEQGSVDLLIQQTNREISRINNEVSDLTEMLDKMLKDPNNSWILELKHLFGQSNSAFDFVKQDPMLAKKDLSVLKDRLSMLKKTTNLTVQSNIDQVESREVGLKMMLKTVLKDKRKIQDTIVTLDEYKAEALDRTWKIVDK</sequence>
<protein>
    <submittedName>
        <fullName evidence="4">Structural maintenance of chromosomes protein 2</fullName>
    </submittedName>
</protein>
<dbReference type="Gene3D" id="3.40.50.300">
    <property type="entry name" value="P-loop containing nucleotide triphosphate hydrolases"/>
    <property type="match status" value="1"/>
</dbReference>
<evidence type="ECO:0000313" key="4">
    <source>
        <dbReference type="EMBL" id="OLY82735.1"/>
    </source>
</evidence>
<accession>A0A1R0H0T3</accession>
<dbReference type="Pfam" id="PF06470">
    <property type="entry name" value="SMC_hinge"/>
    <property type="match status" value="1"/>
</dbReference>
<dbReference type="GO" id="GO:0051276">
    <property type="term" value="P:chromosome organization"/>
    <property type="evidence" value="ECO:0007669"/>
    <property type="project" value="InterPro"/>
</dbReference>
<dbReference type="SMART" id="SM00968">
    <property type="entry name" value="SMC_hinge"/>
    <property type="match status" value="1"/>
</dbReference>
<organism evidence="4 5">
    <name type="scientific">Smittium mucronatum</name>
    <dbReference type="NCBI Taxonomy" id="133383"/>
    <lineage>
        <taxon>Eukaryota</taxon>
        <taxon>Fungi</taxon>
        <taxon>Fungi incertae sedis</taxon>
        <taxon>Zoopagomycota</taxon>
        <taxon>Kickxellomycotina</taxon>
        <taxon>Harpellomycetes</taxon>
        <taxon>Harpellales</taxon>
        <taxon>Legeriomycetaceae</taxon>
        <taxon>Smittium</taxon>
    </lineage>
</organism>
<evidence type="ECO:0000256" key="1">
    <source>
        <dbReference type="ARBA" id="ARBA00023054"/>
    </source>
</evidence>
<dbReference type="OrthoDB" id="10255539at2759"/>
<feature type="coiled-coil region" evidence="2">
    <location>
        <begin position="191"/>
        <end position="225"/>
    </location>
</feature>
<dbReference type="InterPro" id="IPR036277">
    <property type="entry name" value="SMC_hinge_sf"/>
</dbReference>
<dbReference type="Gene3D" id="3.30.70.1620">
    <property type="match status" value="1"/>
</dbReference>
<evidence type="ECO:0000259" key="3">
    <source>
        <dbReference type="SMART" id="SM00968"/>
    </source>
</evidence>
<proteinExistence type="predicted"/>
<feature type="coiled-coil region" evidence="2">
    <location>
        <begin position="598"/>
        <end position="625"/>
    </location>
</feature>
<dbReference type="GO" id="GO:0005524">
    <property type="term" value="F:ATP binding"/>
    <property type="evidence" value="ECO:0007669"/>
    <property type="project" value="InterPro"/>
</dbReference>
<comment type="caution">
    <text evidence="4">The sequence shown here is derived from an EMBL/GenBank/DDBJ whole genome shotgun (WGS) entry which is preliminary data.</text>
</comment>
<dbReference type="STRING" id="133383.A0A1R0H0T3"/>
<dbReference type="AlphaFoldDB" id="A0A1R0H0T3"/>
<name>A0A1R0H0T3_9FUNG</name>
<dbReference type="EMBL" id="LSSL01001283">
    <property type="protein sequence ID" value="OLY82735.1"/>
    <property type="molecule type" value="Genomic_DNA"/>
</dbReference>
<dbReference type="GO" id="GO:0007059">
    <property type="term" value="P:chromosome segregation"/>
    <property type="evidence" value="ECO:0007669"/>
    <property type="project" value="UniProtKB-ARBA"/>
</dbReference>
<feature type="domain" description="SMC hinge" evidence="3">
    <location>
        <begin position="414"/>
        <end position="530"/>
    </location>
</feature>
<dbReference type="PANTHER" id="PTHR43977">
    <property type="entry name" value="STRUCTURAL MAINTENANCE OF CHROMOSOMES PROTEIN 3"/>
    <property type="match status" value="1"/>
</dbReference>
<keyword evidence="5" id="KW-1185">Reference proteome</keyword>
<dbReference type="Proteomes" id="UP000187455">
    <property type="component" value="Unassembled WGS sequence"/>
</dbReference>
<dbReference type="Gene3D" id="1.20.1060.20">
    <property type="match status" value="1"/>
</dbReference>
<evidence type="ECO:0000256" key="2">
    <source>
        <dbReference type="SAM" id="Coils"/>
    </source>
</evidence>
<feature type="coiled-coil region" evidence="2">
    <location>
        <begin position="708"/>
        <end position="763"/>
    </location>
</feature>
<dbReference type="SUPFAM" id="SSF75553">
    <property type="entry name" value="Smc hinge domain"/>
    <property type="match status" value="1"/>
</dbReference>
<evidence type="ECO:0000313" key="5">
    <source>
        <dbReference type="Proteomes" id="UP000187455"/>
    </source>
</evidence>